<dbReference type="Gene3D" id="3.40.50.720">
    <property type="entry name" value="NAD(P)-binding Rossmann-like Domain"/>
    <property type="match status" value="2"/>
</dbReference>
<evidence type="ECO:0000259" key="3">
    <source>
        <dbReference type="Pfam" id="PF02719"/>
    </source>
</evidence>
<feature type="domain" description="Polysaccharide biosynthesis protein CapD-like" evidence="3">
    <location>
        <begin position="202"/>
        <end position="351"/>
    </location>
</feature>
<sequence length="353" mass="38815">VRERGFVVEAFPRSVIVINWLLAILAIGGIRVGARFILSEHIKFSILNYEFKSKTDNVDSGKSRVLIYGAGDAGVQLSLALNNSSQFHPVGFFDDNKDLQGSSVSGLKVYSVNDIEELIHKLKVDEVLIALPSASRSDRFTIIDKLERYPVIVRSLPGLTELAQGKVKIDDLLQVSIKDLLGRKSVEPNESLLGKNITNKTVCVTGAGGSIGSELCRQIALLKPKALILFDINELALYSIDKELNNVNTHHPFNIYPILGSVNNKKRLNNLFEHFEVDTIYHAAAYKHVPMVELNNTEGINNNIFGTYNCALAAIESGIKSFVLISTDKAVRPTNTMGATKRVAELILQALSV</sequence>
<organism evidence="4">
    <name type="scientific">marine metagenome</name>
    <dbReference type="NCBI Taxonomy" id="408172"/>
    <lineage>
        <taxon>unclassified sequences</taxon>
        <taxon>metagenomes</taxon>
        <taxon>ecological metagenomes</taxon>
    </lineage>
</organism>
<gene>
    <name evidence="4" type="ORF">METZ01_LOCUS257057</name>
</gene>
<feature type="non-terminal residue" evidence="4">
    <location>
        <position position="1"/>
    </location>
</feature>
<keyword evidence="2" id="KW-0472">Membrane</keyword>
<dbReference type="InterPro" id="IPR036291">
    <property type="entry name" value="NAD(P)-bd_dom_sf"/>
</dbReference>
<evidence type="ECO:0000313" key="4">
    <source>
        <dbReference type="EMBL" id="SVC04203.1"/>
    </source>
</evidence>
<dbReference type="SUPFAM" id="SSF53335">
    <property type="entry name" value="S-adenosyl-L-methionine-dependent methyltransferases"/>
    <property type="match status" value="1"/>
</dbReference>
<dbReference type="EMBL" id="UINC01070221">
    <property type="protein sequence ID" value="SVC04203.1"/>
    <property type="molecule type" value="Genomic_DNA"/>
</dbReference>
<dbReference type="InterPro" id="IPR051203">
    <property type="entry name" value="Polysaccharide_Synthase-Rel"/>
</dbReference>
<feature type="transmembrane region" description="Helical" evidence="2">
    <location>
        <begin position="16"/>
        <end position="38"/>
    </location>
</feature>
<dbReference type="SUPFAM" id="SSF51735">
    <property type="entry name" value="NAD(P)-binding Rossmann-fold domains"/>
    <property type="match status" value="1"/>
</dbReference>
<name>A0A382IZE0_9ZZZZ</name>
<dbReference type="InterPro" id="IPR029063">
    <property type="entry name" value="SAM-dependent_MTases_sf"/>
</dbReference>
<dbReference type="PANTHER" id="PTHR43318:SF1">
    <property type="entry name" value="POLYSACCHARIDE BIOSYNTHESIS PROTEIN EPSC-RELATED"/>
    <property type="match status" value="1"/>
</dbReference>
<feature type="non-terminal residue" evidence="4">
    <location>
        <position position="353"/>
    </location>
</feature>
<dbReference type="PANTHER" id="PTHR43318">
    <property type="entry name" value="UDP-N-ACETYLGLUCOSAMINE 4,6-DEHYDRATASE"/>
    <property type="match status" value="1"/>
</dbReference>
<keyword evidence="2" id="KW-1133">Transmembrane helix</keyword>
<keyword evidence="2" id="KW-0812">Transmembrane</keyword>
<reference evidence="4" key="1">
    <citation type="submission" date="2018-05" db="EMBL/GenBank/DDBJ databases">
        <authorList>
            <person name="Lanie J.A."/>
            <person name="Ng W.-L."/>
            <person name="Kazmierczak K.M."/>
            <person name="Andrzejewski T.M."/>
            <person name="Davidsen T.M."/>
            <person name="Wayne K.J."/>
            <person name="Tettelin H."/>
            <person name="Glass J.I."/>
            <person name="Rusch D."/>
            <person name="Podicherti R."/>
            <person name="Tsui H.-C.T."/>
            <person name="Winkler M.E."/>
        </authorList>
    </citation>
    <scope>NUCLEOTIDE SEQUENCE</scope>
</reference>
<dbReference type="Pfam" id="PF02719">
    <property type="entry name" value="Polysacc_synt_2"/>
    <property type="match status" value="1"/>
</dbReference>
<dbReference type="InterPro" id="IPR003869">
    <property type="entry name" value="Polysac_CapD-like"/>
</dbReference>
<proteinExistence type="inferred from homology"/>
<evidence type="ECO:0000256" key="1">
    <source>
        <dbReference type="ARBA" id="ARBA00007430"/>
    </source>
</evidence>
<evidence type="ECO:0000256" key="2">
    <source>
        <dbReference type="SAM" id="Phobius"/>
    </source>
</evidence>
<accession>A0A382IZE0</accession>
<comment type="similarity">
    <text evidence="1">Belongs to the polysaccharide synthase family.</text>
</comment>
<dbReference type="AlphaFoldDB" id="A0A382IZE0"/>
<protein>
    <recommendedName>
        <fullName evidence="3">Polysaccharide biosynthesis protein CapD-like domain-containing protein</fullName>
    </recommendedName>
</protein>
<dbReference type="Pfam" id="PF13727">
    <property type="entry name" value="CoA_binding_3"/>
    <property type="match status" value="1"/>
</dbReference>